<reference evidence="1" key="1">
    <citation type="submission" date="2020-03" db="EMBL/GenBank/DDBJ databases">
        <title>Hybrid Assembly of Korean Phytophthora infestans isolates.</title>
        <authorList>
            <person name="Prokchorchik M."/>
            <person name="Lee Y."/>
            <person name="Seo J."/>
            <person name="Cho J.-H."/>
            <person name="Park Y.-E."/>
            <person name="Jang D.-C."/>
            <person name="Im J.-S."/>
            <person name="Choi J.-G."/>
            <person name="Park H.-J."/>
            <person name="Lee G.-B."/>
            <person name="Lee Y.-G."/>
            <person name="Hong S.-Y."/>
            <person name="Cho K."/>
            <person name="Sohn K.H."/>
        </authorList>
    </citation>
    <scope>NUCLEOTIDE SEQUENCE</scope>
    <source>
        <strain evidence="1">KR_2_A2</strain>
    </source>
</reference>
<protein>
    <submittedName>
        <fullName evidence="1">Uncharacterized protein</fullName>
    </submittedName>
</protein>
<accession>A0A8S9TU23</accession>
<comment type="caution">
    <text evidence="1">The sequence shown here is derived from an EMBL/GenBank/DDBJ whole genome shotgun (WGS) entry which is preliminary data.</text>
</comment>
<name>A0A8S9TU23_PHYIN</name>
<gene>
    <name evidence="1" type="ORF">GN958_ATG20381</name>
</gene>
<evidence type="ECO:0000313" key="2">
    <source>
        <dbReference type="Proteomes" id="UP000704712"/>
    </source>
</evidence>
<sequence length="63" mass="7348">MAARDPELLASHTSRALTRRHADFVQLDIAKLLRRINSIEDEEDGYACWYHRQLADAALFRLH</sequence>
<evidence type="ECO:0000313" key="1">
    <source>
        <dbReference type="EMBL" id="KAF4130487.1"/>
    </source>
</evidence>
<organism evidence="1 2">
    <name type="scientific">Phytophthora infestans</name>
    <name type="common">Potato late blight agent</name>
    <name type="synonym">Botrytis infestans</name>
    <dbReference type="NCBI Taxonomy" id="4787"/>
    <lineage>
        <taxon>Eukaryota</taxon>
        <taxon>Sar</taxon>
        <taxon>Stramenopiles</taxon>
        <taxon>Oomycota</taxon>
        <taxon>Peronosporomycetes</taxon>
        <taxon>Peronosporales</taxon>
        <taxon>Peronosporaceae</taxon>
        <taxon>Phytophthora</taxon>
    </lineage>
</organism>
<dbReference type="Proteomes" id="UP000704712">
    <property type="component" value="Unassembled WGS sequence"/>
</dbReference>
<proteinExistence type="predicted"/>
<dbReference type="AlphaFoldDB" id="A0A8S9TU23"/>
<dbReference type="EMBL" id="JAACNO010002837">
    <property type="protein sequence ID" value="KAF4130487.1"/>
    <property type="molecule type" value="Genomic_DNA"/>
</dbReference>